<protein>
    <recommendedName>
        <fullName evidence="4">Cytochrome c oxidase subunit II</fullName>
    </recommendedName>
</protein>
<accession>A0ABV2DL10</accession>
<reference evidence="2 3" key="1">
    <citation type="submission" date="2024-06" db="EMBL/GenBank/DDBJ databases">
        <authorList>
            <person name="Kim D.-U."/>
        </authorList>
    </citation>
    <scope>NUCLEOTIDE SEQUENCE [LARGE SCALE GENOMIC DNA]</scope>
    <source>
        <strain evidence="2 3">KACC15460</strain>
    </source>
</reference>
<evidence type="ECO:0000313" key="3">
    <source>
        <dbReference type="Proteomes" id="UP001548832"/>
    </source>
</evidence>
<dbReference type="EMBL" id="JBEWSZ010000002">
    <property type="protein sequence ID" value="MET2830624.1"/>
    <property type="molecule type" value="Genomic_DNA"/>
</dbReference>
<keyword evidence="1" id="KW-0812">Transmembrane</keyword>
<evidence type="ECO:0000256" key="1">
    <source>
        <dbReference type="SAM" id="Phobius"/>
    </source>
</evidence>
<organism evidence="2 3">
    <name type="scientific">Mesorhizobium shangrilense</name>
    <dbReference type="NCBI Taxonomy" id="460060"/>
    <lineage>
        <taxon>Bacteria</taxon>
        <taxon>Pseudomonadati</taxon>
        <taxon>Pseudomonadota</taxon>
        <taxon>Alphaproteobacteria</taxon>
        <taxon>Hyphomicrobiales</taxon>
        <taxon>Phyllobacteriaceae</taxon>
        <taxon>Mesorhizobium</taxon>
    </lineage>
</organism>
<keyword evidence="1" id="KW-1133">Transmembrane helix</keyword>
<keyword evidence="3" id="KW-1185">Reference proteome</keyword>
<comment type="caution">
    <text evidence="2">The sequence shown here is derived from an EMBL/GenBank/DDBJ whole genome shotgun (WGS) entry which is preliminary data.</text>
</comment>
<dbReference type="Proteomes" id="UP001548832">
    <property type="component" value="Unassembled WGS sequence"/>
</dbReference>
<sequence length="106" mass="11702">MNTRPSSILRSMVLGGLGVSALARVLILLTASPVPDPASGRTEPSLFAPQISRDWDYITPLQNWLMIVLASATLICFVAWVLVAWREHRQDATGTQSRRMVGRQGR</sequence>
<proteinExistence type="predicted"/>
<dbReference type="RefSeq" id="WP_354462693.1">
    <property type="nucleotide sequence ID" value="NZ_JBEWSZ010000002.1"/>
</dbReference>
<feature type="transmembrane region" description="Helical" evidence="1">
    <location>
        <begin position="64"/>
        <end position="85"/>
    </location>
</feature>
<keyword evidence="1" id="KW-0472">Membrane</keyword>
<evidence type="ECO:0008006" key="4">
    <source>
        <dbReference type="Google" id="ProtNLM"/>
    </source>
</evidence>
<evidence type="ECO:0000313" key="2">
    <source>
        <dbReference type="EMBL" id="MET2830624.1"/>
    </source>
</evidence>
<name>A0ABV2DL10_9HYPH</name>
<gene>
    <name evidence="2" type="ORF">ABVQ20_26920</name>
</gene>